<reference evidence="4" key="1">
    <citation type="journal article" date="2019" name="Int. J. Syst. Evol. Microbiol.">
        <title>The Global Catalogue of Microorganisms (GCM) 10K type strain sequencing project: providing services to taxonomists for standard genome sequencing and annotation.</title>
        <authorList>
            <consortium name="The Broad Institute Genomics Platform"/>
            <consortium name="The Broad Institute Genome Sequencing Center for Infectious Disease"/>
            <person name="Wu L."/>
            <person name="Ma J."/>
        </authorList>
    </citation>
    <scope>NUCLEOTIDE SEQUENCE [LARGE SCALE GENOMIC DNA]</scope>
    <source>
        <strain evidence="4">JCM 16702</strain>
    </source>
</reference>
<evidence type="ECO:0000256" key="1">
    <source>
        <dbReference type="ARBA" id="ARBA00022801"/>
    </source>
</evidence>
<dbReference type="InterPro" id="IPR029058">
    <property type="entry name" value="AB_hydrolase_fold"/>
</dbReference>
<dbReference type="GO" id="GO:0016787">
    <property type="term" value="F:hydrolase activity"/>
    <property type="evidence" value="ECO:0007669"/>
    <property type="project" value="UniProtKB-KW"/>
</dbReference>
<evidence type="ECO:0000259" key="2">
    <source>
        <dbReference type="Pfam" id="PF12697"/>
    </source>
</evidence>
<evidence type="ECO:0000313" key="4">
    <source>
        <dbReference type="Proteomes" id="UP001500683"/>
    </source>
</evidence>
<feature type="domain" description="AB hydrolase-1" evidence="2">
    <location>
        <begin position="15"/>
        <end position="225"/>
    </location>
</feature>
<dbReference type="Pfam" id="PF12697">
    <property type="entry name" value="Abhydrolase_6"/>
    <property type="match status" value="1"/>
</dbReference>
<evidence type="ECO:0000313" key="3">
    <source>
        <dbReference type="EMBL" id="GAA4089234.1"/>
    </source>
</evidence>
<accession>A0ABP7WI86</accession>
<keyword evidence="4" id="KW-1185">Reference proteome</keyword>
<organism evidence="3 4">
    <name type="scientific">Actinomadura miaoliensis</name>
    <dbReference type="NCBI Taxonomy" id="430685"/>
    <lineage>
        <taxon>Bacteria</taxon>
        <taxon>Bacillati</taxon>
        <taxon>Actinomycetota</taxon>
        <taxon>Actinomycetes</taxon>
        <taxon>Streptosporangiales</taxon>
        <taxon>Thermomonosporaceae</taxon>
        <taxon>Actinomadura</taxon>
    </lineage>
</organism>
<dbReference type="SUPFAM" id="SSF53474">
    <property type="entry name" value="alpha/beta-Hydrolases"/>
    <property type="match status" value="1"/>
</dbReference>
<dbReference type="InterPro" id="IPR050266">
    <property type="entry name" value="AB_hydrolase_sf"/>
</dbReference>
<dbReference type="PRINTS" id="PR00111">
    <property type="entry name" value="ABHYDROLASE"/>
</dbReference>
<comment type="caution">
    <text evidence="3">The sequence shown here is derived from an EMBL/GenBank/DDBJ whole genome shotgun (WGS) entry which is preliminary data.</text>
</comment>
<dbReference type="EMBL" id="BAAAZG010000043">
    <property type="protein sequence ID" value="GAA4089234.1"/>
    <property type="molecule type" value="Genomic_DNA"/>
</dbReference>
<protein>
    <submittedName>
        <fullName evidence="3">Alpha/beta hydrolase</fullName>
    </submittedName>
</protein>
<dbReference type="PANTHER" id="PTHR43798">
    <property type="entry name" value="MONOACYLGLYCEROL LIPASE"/>
    <property type="match status" value="1"/>
</dbReference>
<dbReference type="PANTHER" id="PTHR43798:SF31">
    <property type="entry name" value="AB HYDROLASE SUPERFAMILY PROTEIN YCLE"/>
    <property type="match status" value="1"/>
</dbReference>
<gene>
    <name evidence="3" type="ORF">GCM10022214_57290</name>
</gene>
<sequence length="243" mass="26449">MAAWCAGPDAGLPPVVCVHGAGVSSRPHMPLVRALGERVRVWTVDLPGFGRSPAPPEPPSLRALGDALAGWLAAVDLPPVCLLGSSFGCQIAVDVAVRHRRHVRSLVLAGPTADPHARTWRATLRRWLRNTVREDPRMFPLNLADYRDCGTRRMLAAFAESLRDPLEDRLPRVDVPALVVRGEHDAIVPQAWTEEVTRLVPDARLAVVPGSPHMVPYRRPDALARLVEGFLRETAPKEAAGVG</sequence>
<dbReference type="Gene3D" id="3.40.50.1820">
    <property type="entry name" value="alpha/beta hydrolase"/>
    <property type="match status" value="1"/>
</dbReference>
<proteinExistence type="predicted"/>
<name>A0ABP7WI86_9ACTN</name>
<dbReference type="Proteomes" id="UP001500683">
    <property type="component" value="Unassembled WGS sequence"/>
</dbReference>
<dbReference type="InterPro" id="IPR000073">
    <property type="entry name" value="AB_hydrolase_1"/>
</dbReference>
<keyword evidence="1 3" id="KW-0378">Hydrolase</keyword>